<proteinExistence type="predicted"/>
<dbReference type="InterPro" id="IPR021352">
    <property type="entry name" value="DUF2971"/>
</dbReference>
<reference evidence="2" key="2">
    <citation type="submission" date="2011-02" db="EMBL/GenBank/DDBJ databases">
        <title>The complete genome of Fluviicola taffensis DSM 16823.</title>
        <authorList>
            <consortium name="US DOE Joint Genome Institute (JGI-PGF)"/>
            <person name="Lucas S."/>
            <person name="Copeland A."/>
            <person name="Lapidus A."/>
            <person name="Bruce D."/>
            <person name="Goodwin L."/>
            <person name="Pitluck S."/>
            <person name="Kyrpides N."/>
            <person name="Mavromatis K."/>
            <person name="Ivanova N."/>
            <person name="Mikhailova N."/>
            <person name="Pagani I."/>
            <person name="Chertkov O."/>
            <person name="Detter J.C."/>
            <person name="Han C."/>
            <person name="Tapia R."/>
            <person name="Land M."/>
            <person name="Hauser L."/>
            <person name="Markowitz V."/>
            <person name="Cheng J.-F."/>
            <person name="Hugenholtz P."/>
            <person name="Woyke T."/>
            <person name="Wu D."/>
            <person name="Tindall B."/>
            <person name="Pomrenke H.G."/>
            <person name="Brambilla E."/>
            <person name="Klenk H.-P."/>
            <person name="Eisen J.A."/>
        </authorList>
    </citation>
    <scope>NUCLEOTIDE SEQUENCE [LARGE SCALE GENOMIC DNA]</scope>
    <source>
        <strain evidence="2">DSM 16823 / RW262 / RW262</strain>
    </source>
</reference>
<reference evidence="1 2" key="1">
    <citation type="journal article" date="2011" name="Stand. Genomic Sci.">
        <title>Complete genome sequence of the gliding freshwater bacterium Fluviicola taffensis type strain (RW262).</title>
        <authorList>
            <person name="Woyke T."/>
            <person name="Chertkov O."/>
            <person name="Lapidus A."/>
            <person name="Nolan M."/>
            <person name="Lucas S."/>
            <person name="Del Rio T.G."/>
            <person name="Tice H."/>
            <person name="Cheng J.F."/>
            <person name="Tapia R."/>
            <person name="Han C."/>
            <person name="Goodwin L."/>
            <person name="Pitluck S."/>
            <person name="Liolios K."/>
            <person name="Pagani I."/>
            <person name="Ivanova N."/>
            <person name="Huntemann M."/>
            <person name="Mavromatis K."/>
            <person name="Mikhailova N."/>
            <person name="Pati A."/>
            <person name="Chen A."/>
            <person name="Palaniappan K."/>
            <person name="Land M."/>
            <person name="Hauser L."/>
            <person name="Brambilla E.M."/>
            <person name="Rohde M."/>
            <person name="Mwirichia R."/>
            <person name="Sikorski J."/>
            <person name="Tindall B.J."/>
            <person name="Goker M."/>
            <person name="Bristow J."/>
            <person name="Eisen J.A."/>
            <person name="Markowitz V."/>
            <person name="Hugenholtz P."/>
            <person name="Klenk H.P."/>
            <person name="Kyrpides N.C."/>
        </authorList>
    </citation>
    <scope>NUCLEOTIDE SEQUENCE [LARGE SCALE GENOMIC DNA]</scope>
    <source>
        <strain evidence="2">DSM 16823 / RW262 / RW262</strain>
    </source>
</reference>
<evidence type="ECO:0000313" key="1">
    <source>
        <dbReference type="EMBL" id="AEA43088.1"/>
    </source>
</evidence>
<sequence>MNSNIPDVFKDQDTIYHYTALNTAIEHILFEKQLRFSPRVHSNDPIEFLKSIGGKGGAYRDIEQMQEIEIRTAVDADTVSLELKRKFEQAKQLCFCQNESVKNQGQTNFDEEYYGFLKPRMWDQYGDRYNGVCLSFSKSKLLEIHKDLSQEIEYLPYRRLYKDASIRLNELDELGYQQYSELAFEKMVRDLSKKHIDYSGECEFRLYSFSEEQYEYLDISNAINGIIVPRRNLSKFAEQQLTQFSKNMNIQMLYLNWRSDGISVTTLEEDERVYKIVMKNLETLKINS</sequence>
<name>F2I9U2_FLUTR</name>
<dbReference type="Proteomes" id="UP000007463">
    <property type="component" value="Chromosome"/>
</dbReference>
<dbReference type="eggNOG" id="ENOG5031DWH">
    <property type="taxonomic scope" value="Bacteria"/>
</dbReference>
<gene>
    <name evidence="1" type="ordered locus">Fluta_1091</name>
</gene>
<dbReference type="KEGG" id="fte:Fluta_1091"/>
<accession>F2I9U2</accession>
<organism evidence="1 2">
    <name type="scientific">Fluviicola taffensis (strain DSM 16823 / NCIMB 13979 / RW262)</name>
    <dbReference type="NCBI Taxonomy" id="755732"/>
    <lineage>
        <taxon>Bacteria</taxon>
        <taxon>Pseudomonadati</taxon>
        <taxon>Bacteroidota</taxon>
        <taxon>Flavobacteriia</taxon>
        <taxon>Flavobacteriales</taxon>
        <taxon>Crocinitomicaceae</taxon>
        <taxon>Fluviicola</taxon>
    </lineage>
</organism>
<dbReference type="EMBL" id="CP002542">
    <property type="protein sequence ID" value="AEA43088.1"/>
    <property type="molecule type" value="Genomic_DNA"/>
</dbReference>
<evidence type="ECO:0000313" key="2">
    <source>
        <dbReference type="Proteomes" id="UP000007463"/>
    </source>
</evidence>
<protein>
    <recommendedName>
        <fullName evidence="3">DUF2971 domain-containing protein</fullName>
    </recommendedName>
</protein>
<evidence type="ECO:0008006" key="3">
    <source>
        <dbReference type="Google" id="ProtNLM"/>
    </source>
</evidence>
<keyword evidence="2" id="KW-1185">Reference proteome</keyword>
<dbReference type="Pfam" id="PF11185">
    <property type="entry name" value="DUF2971"/>
    <property type="match status" value="1"/>
</dbReference>
<dbReference type="HOGENOM" id="CLU_1084366_0_0_10"/>
<dbReference type="AlphaFoldDB" id="F2I9U2"/>
<dbReference type="RefSeq" id="WP_013685860.1">
    <property type="nucleotide sequence ID" value="NC_015321.1"/>
</dbReference>